<comment type="subcellular location">
    <subcellularLocation>
        <location evidence="1 4">Cell outer membrane</location>
    </subcellularLocation>
</comment>
<dbReference type="GO" id="GO:0009279">
    <property type="term" value="C:cell outer membrane"/>
    <property type="evidence" value="ECO:0007669"/>
    <property type="project" value="UniProtKB-SubCell"/>
</dbReference>
<dbReference type="Gene3D" id="3.55.50.30">
    <property type="match status" value="1"/>
</dbReference>
<keyword evidence="7" id="KW-0675">Receptor</keyword>
<keyword evidence="3" id="KW-0998">Cell outer membrane</keyword>
<proteinExistence type="inferred from homology"/>
<dbReference type="Proteomes" id="UP000198346">
    <property type="component" value="Unassembled WGS sequence"/>
</dbReference>
<dbReference type="Pfam" id="PF07715">
    <property type="entry name" value="Plug"/>
    <property type="match status" value="1"/>
</dbReference>
<evidence type="ECO:0000259" key="5">
    <source>
        <dbReference type="Pfam" id="PF00593"/>
    </source>
</evidence>
<evidence type="ECO:0000256" key="3">
    <source>
        <dbReference type="ARBA" id="ARBA00023237"/>
    </source>
</evidence>
<dbReference type="InterPro" id="IPR036942">
    <property type="entry name" value="Beta-barrel_TonB_sf"/>
</dbReference>
<evidence type="ECO:0000256" key="2">
    <source>
        <dbReference type="ARBA" id="ARBA00023136"/>
    </source>
</evidence>
<dbReference type="Gene3D" id="2.40.170.20">
    <property type="entry name" value="TonB-dependent receptor, beta-barrel domain"/>
    <property type="match status" value="1"/>
</dbReference>
<organism evidence="7 8">
    <name type="scientific">Amphiplicatus metriothermophilus</name>
    <dbReference type="NCBI Taxonomy" id="1519374"/>
    <lineage>
        <taxon>Bacteria</taxon>
        <taxon>Pseudomonadati</taxon>
        <taxon>Pseudomonadota</taxon>
        <taxon>Alphaproteobacteria</taxon>
        <taxon>Parvularculales</taxon>
        <taxon>Parvularculaceae</taxon>
        <taxon>Amphiplicatus</taxon>
    </lineage>
</organism>
<gene>
    <name evidence="7" type="ORF">SAMN06297382_1192</name>
</gene>
<dbReference type="PANTHER" id="PTHR47234:SF2">
    <property type="entry name" value="TONB-DEPENDENT RECEPTOR"/>
    <property type="match status" value="1"/>
</dbReference>
<protein>
    <submittedName>
        <fullName evidence="7">TonB-dependent Receptor Plug Domain</fullName>
    </submittedName>
</protein>
<dbReference type="PANTHER" id="PTHR47234">
    <property type="match status" value="1"/>
</dbReference>
<dbReference type="Pfam" id="PF00593">
    <property type="entry name" value="TonB_dep_Rec_b-barrel"/>
    <property type="match status" value="1"/>
</dbReference>
<sequence>MADFSFCPNGFAWPSRNAKTTVVRKGLDAIRLVIACAVLCAAAASPVAARSTANAEAQENVALAIPAQNAEDAVKALARAYGRSVLFQTEDVATATTNPLEGRFTLERALEAMFEGTSLQGGLTASGVITIHPRAIEQQASGGDKSMKRSGFFLTTALSSFVASATTAIAQDEPTPQQERDEIIVTGTNIQGARINETLPVVVIGQGDLDAIGGLDGEDILRALPAQGAIDFRDDNTSTVNNARGDVASINLRSIGPGNTLVLLNGRRLVNHPGTQTENLVPAVTVNINALPPAGIRRVEVLNDGASAIYGSDAVAGVFNTVLKDDFDGLTLSFRHGFSQGVELDEQQLTVNAGKTFNDGRTNISLAGAFSRRDGLFSRERPYSESSDLRPFLEGTSFEGDVSFDNRSTRSPWGQFTLNTTSSTRVRQNGETLTSASGVFHIQPDSLAGCRGTTADDLATPGICIDDGSLDRDLRYNVGSVRSLISDRDRFNIFAFLNHDLSDDVELYGEFGYYYAKTEAVIEASTPIASGDIVVPANNYWNPFGPVTFSDGAPNPNRLPGLENVPDEGLPVFVDGARFRLVDIGPRHVDVLNTSWRALLGARGQISQTNWGWDSAILYSRAKTNDVTDNRVSSTLFQQALFNETPDAYNLFNGADPNNPSELDSTPNPRSAIEPFLIDVQRLSTTELGLADFKLSNGRVFDLPGGPLGAAFGAEARYEAYVEDRDPRLDGTITFTDAVTGEVVGSDVMGTSPTSDSDGSRSVFSFFGELSVPVIGESQAIPLVRHFGLQLAGRYEHYSDVGGSGFKPRVAAAWEPADFLKFRASWSKGFRAPNLLTINEKNVARSNTREDSIFCEAGVRNGTFATFEDCVGFTESREEQRAGNPDLKPEDNRNLTYGVVFQPRGFEGAARFLNGLTITVDRWDIEQENVVGIFGGGNHLDLDYALRVQGLSNPAVVRADPTEDQIAFFAGTGLDPVGDILHIEDTYLNLLPRNISGTDFALYYSLDDTPAGDFDFKVNVVKMREFSIEPSENDRIILDAIEQGLIDDSITVANAGDILRQDGQPVWQGSATVTWRHDSGVGGGALVRYVGSYIDTSPGLDVNGDPFEVDDWTTLNVYAQYEYPGDGLLANTRLRVGANNITNEDPPLVDATNGYDARYHSARGRYLYFDLRKQF</sequence>
<comment type="similarity">
    <text evidence="4">Belongs to the TonB-dependent receptor family.</text>
</comment>
<dbReference type="SUPFAM" id="SSF56935">
    <property type="entry name" value="Porins"/>
    <property type="match status" value="1"/>
</dbReference>
<dbReference type="AlphaFoldDB" id="A0A239PQG9"/>
<evidence type="ECO:0000259" key="6">
    <source>
        <dbReference type="Pfam" id="PF07715"/>
    </source>
</evidence>
<dbReference type="InterPro" id="IPR000531">
    <property type="entry name" value="Beta-barrel_TonB"/>
</dbReference>
<name>A0A239PQG9_9PROT</name>
<evidence type="ECO:0000313" key="7">
    <source>
        <dbReference type="EMBL" id="SNT72156.1"/>
    </source>
</evidence>
<evidence type="ECO:0000256" key="1">
    <source>
        <dbReference type="ARBA" id="ARBA00004442"/>
    </source>
</evidence>
<keyword evidence="4" id="KW-0798">TonB box</keyword>
<reference evidence="7 8" key="1">
    <citation type="submission" date="2017-07" db="EMBL/GenBank/DDBJ databases">
        <authorList>
            <person name="Sun Z.S."/>
            <person name="Albrecht U."/>
            <person name="Echele G."/>
            <person name="Lee C.C."/>
        </authorList>
    </citation>
    <scope>NUCLEOTIDE SEQUENCE [LARGE SCALE GENOMIC DNA]</scope>
    <source>
        <strain evidence="7 8">CGMCC 1.12710</strain>
    </source>
</reference>
<accession>A0A239PQG9</accession>
<keyword evidence="8" id="KW-1185">Reference proteome</keyword>
<feature type="domain" description="TonB-dependent receptor-like beta-barrel" evidence="5">
    <location>
        <begin position="577"/>
        <end position="1141"/>
    </location>
</feature>
<dbReference type="EMBL" id="FZQA01000002">
    <property type="protein sequence ID" value="SNT72156.1"/>
    <property type="molecule type" value="Genomic_DNA"/>
</dbReference>
<evidence type="ECO:0000256" key="4">
    <source>
        <dbReference type="RuleBase" id="RU003357"/>
    </source>
</evidence>
<dbReference type="InterPro" id="IPR037066">
    <property type="entry name" value="Plug_dom_sf"/>
</dbReference>
<evidence type="ECO:0000313" key="8">
    <source>
        <dbReference type="Proteomes" id="UP000198346"/>
    </source>
</evidence>
<keyword evidence="2 4" id="KW-0472">Membrane</keyword>
<dbReference type="Gene3D" id="2.170.130.10">
    <property type="entry name" value="TonB-dependent receptor, plug domain"/>
    <property type="match status" value="1"/>
</dbReference>
<dbReference type="InterPro" id="IPR012910">
    <property type="entry name" value="Plug_dom"/>
</dbReference>
<feature type="domain" description="TonB-dependent receptor plug" evidence="6">
    <location>
        <begin position="199"/>
        <end position="318"/>
    </location>
</feature>